<gene>
    <name evidence="2" type="ORF">FRX31_025317</name>
</gene>
<feature type="region of interest" description="Disordered" evidence="1">
    <location>
        <begin position="1"/>
        <end position="44"/>
    </location>
</feature>
<comment type="caution">
    <text evidence="2">The sequence shown here is derived from an EMBL/GenBank/DDBJ whole genome shotgun (WGS) entry which is preliminary data.</text>
</comment>
<dbReference type="EMBL" id="JABWDY010031176">
    <property type="protein sequence ID" value="KAF5185096.1"/>
    <property type="molecule type" value="Genomic_DNA"/>
</dbReference>
<dbReference type="AlphaFoldDB" id="A0A7J6VJ04"/>
<proteinExistence type="predicted"/>
<sequence length="227" mass="25518">MAAHDSNKDGPSPSRSGRSALPPTHTHCSRKDSDSSSPLGRSSLTPTQLVVVRSDHRLWYRLRRDRLSAEPFRTNHQPHRRQHPEFTQLPISQAQPRSVLQLIQFRLTFLPPSLPDASNVTRLLPPPDMTAHLQHHLHSEARRFGISLSDISLNSHTSSINIDFPQGSSSGMASAQLHEVDIFDINFSRDWTSFQFPVDVLHHHQGVPILIIQILAAFMGNNNGTIY</sequence>
<keyword evidence="3" id="KW-1185">Reference proteome</keyword>
<dbReference type="Proteomes" id="UP000554482">
    <property type="component" value="Unassembled WGS sequence"/>
</dbReference>
<evidence type="ECO:0000256" key="1">
    <source>
        <dbReference type="SAM" id="MobiDB-lite"/>
    </source>
</evidence>
<reference evidence="2 3" key="1">
    <citation type="submission" date="2020-06" db="EMBL/GenBank/DDBJ databases">
        <title>Transcriptomic and genomic resources for Thalictrum thalictroides and T. hernandezii: Facilitating candidate gene discovery in an emerging model plant lineage.</title>
        <authorList>
            <person name="Arias T."/>
            <person name="Riano-Pachon D.M."/>
            <person name="Di Stilio V.S."/>
        </authorList>
    </citation>
    <scope>NUCLEOTIDE SEQUENCE [LARGE SCALE GENOMIC DNA]</scope>
    <source>
        <strain evidence="3">cv. WT478/WT964</strain>
        <tissue evidence="2">Leaves</tissue>
    </source>
</reference>
<organism evidence="2 3">
    <name type="scientific">Thalictrum thalictroides</name>
    <name type="common">Rue-anemone</name>
    <name type="synonym">Anemone thalictroides</name>
    <dbReference type="NCBI Taxonomy" id="46969"/>
    <lineage>
        <taxon>Eukaryota</taxon>
        <taxon>Viridiplantae</taxon>
        <taxon>Streptophyta</taxon>
        <taxon>Embryophyta</taxon>
        <taxon>Tracheophyta</taxon>
        <taxon>Spermatophyta</taxon>
        <taxon>Magnoliopsida</taxon>
        <taxon>Ranunculales</taxon>
        <taxon>Ranunculaceae</taxon>
        <taxon>Thalictroideae</taxon>
        <taxon>Thalictrum</taxon>
    </lineage>
</organism>
<evidence type="ECO:0000313" key="2">
    <source>
        <dbReference type="EMBL" id="KAF5185096.1"/>
    </source>
</evidence>
<protein>
    <submittedName>
        <fullName evidence="2">Uncharacterized protein</fullName>
    </submittedName>
</protein>
<evidence type="ECO:0000313" key="3">
    <source>
        <dbReference type="Proteomes" id="UP000554482"/>
    </source>
</evidence>
<name>A0A7J6VJ04_THATH</name>
<feature type="compositionally biased region" description="Low complexity" evidence="1">
    <location>
        <begin position="35"/>
        <end position="44"/>
    </location>
</feature>
<accession>A0A7J6VJ04</accession>